<dbReference type="Proteomes" id="UP001140453">
    <property type="component" value="Unassembled WGS sequence"/>
</dbReference>
<evidence type="ECO:0000313" key="3">
    <source>
        <dbReference type="Proteomes" id="UP001140453"/>
    </source>
</evidence>
<dbReference type="EMBL" id="JAPEVB010000001">
    <property type="protein sequence ID" value="KAJ4396799.1"/>
    <property type="molecule type" value="Genomic_DNA"/>
</dbReference>
<feature type="compositionally biased region" description="Basic residues" evidence="1">
    <location>
        <begin position="226"/>
        <end position="243"/>
    </location>
</feature>
<proteinExistence type="predicted"/>
<accession>A0A9W9D1V5</accession>
<protein>
    <submittedName>
        <fullName evidence="2">Uncharacterized protein</fullName>
    </submittedName>
</protein>
<sequence length="243" mass="25929">MAGNFTAAAFNNVAVDTAVNPTAYGHHHGPIPNPNADWEPDANRRCQITARINGDAPNPGSEMSSINTGVCDIDLGGGVMCGTTCDNQPSLRRHIRNAHPGAVINRDRGNVDIAENTAGQNAIKLFVRSGAWRLAQYHKEPGRGPINGLVNRYADAMEAIARTDNAFAQAYGTRFHRAMEIEAPTSSKRKRPPPPPPSSSESGSEDELAGSKKRGAQVAKLLRSSGRGRGKARMTRKKAAAAK</sequence>
<name>A0A9W9D1V5_9PEZI</name>
<dbReference type="OrthoDB" id="5233426at2759"/>
<evidence type="ECO:0000256" key="1">
    <source>
        <dbReference type="SAM" id="MobiDB-lite"/>
    </source>
</evidence>
<dbReference type="AlphaFoldDB" id="A0A9W9D1V5"/>
<evidence type="ECO:0000313" key="2">
    <source>
        <dbReference type="EMBL" id="KAJ4396799.1"/>
    </source>
</evidence>
<keyword evidence="3" id="KW-1185">Reference proteome</keyword>
<feature type="region of interest" description="Disordered" evidence="1">
    <location>
        <begin position="181"/>
        <end position="243"/>
    </location>
</feature>
<comment type="caution">
    <text evidence="2">The sequence shown here is derived from an EMBL/GenBank/DDBJ whole genome shotgun (WGS) entry which is preliminary data.</text>
</comment>
<reference evidence="2" key="1">
    <citation type="submission" date="2022-10" db="EMBL/GenBank/DDBJ databases">
        <title>Tapping the CABI collections for fungal endophytes: first genome assemblies for Collariella, Neodidymelliopsis, Ascochyta clinopodiicola, Didymella pomorum, Didymosphaeria variabile, Neocosmospora piperis and Neocucurbitaria cava.</title>
        <authorList>
            <person name="Hill R."/>
        </authorList>
    </citation>
    <scope>NUCLEOTIDE SEQUENCE</scope>
    <source>
        <strain evidence="2">IMI 355082</strain>
    </source>
</reference>
<organism evidence="2 3">
    <name type="scientific">Gnomoniopsis smithogilvyi</name>
    <dbReference type="NCBI Taxonomy" id="1191159"/>
    <lineage>
        <taxon>Eukaryota</taxon>
        <taxon>Fungi</taxon>
        <taxon>Dikarya</taxon>
        <taxon>Ascomycota</taxon>
        <taxon>Pezizomycotina</taxon>
        <taxon>Sordariomycetes</taxon>
        <taxon>Sordariomycetidae</taxon>
        <taxon>Diaporthales</taxon>
        <taxon>Gnomoniaceae</taxon>
        <taxon>Gnomoniopsis</taxon>
    </lineage>
</organism>
<gene>
    <name evidence="2" type="ORF">N0V93_001021</name>
</gene>